<keyword evidence="11" id="KW-1185">Reference proteome</keyword>
<dbReference type="OrthoDB" id="9762517at2"/>
<dbReference type="SUPFAM" id="SSF52540">
    <property type="entry name" value="P-loop containing nucleoside triphosphate hydrolases"/>
    <property type="match status" value="1"/>
</dbReference>
<feature type="transmembrane region" description="Helical" evidence="7">
    <location>
        <begin position="162"/>
        <end position="180"/>
    </location>
</feature>
<evidence type="ECO:0000259" key="9">
    <source>
        <dbReference type="PROSITE" id="PS50929"/>
    </source>
</evidence>
<dbReference type="PANTHER" id="PTHR43394:SF1">
    <property type="entry name" value="ATP-BINDING CASSETTE SUB-FAMILY B MEMBER 10, MITOCHONDRIAL"/>
    <property type="match status" value="1"/>
</dbReference>
<feature type="transmembrane region" description="Helical" evidence="7">
    <location>
        <begin position="20"/>
        <end position="38"/>
    </location>
</feature>
<dbReference type="eggNOG" id="COG1132">
    <property type="taxonomic scope" value="Bacteria"/>
</dbReference>
<dbReference type="EMBL" id="CP002171">
    <property type="protein sequence ID" value="ADL69784.1"/>
    <property type="molecule type" value="Genomic_DNA"/>
</dbReference>
<feature type="transmembrane region" description="Helical" evidence="7">
    <location>
        <begin position="137"/>
        <end position="156"/>
    </location>
</feature>
<evidence type="ECO:0000256" key="6">
    <source>
        <dbReference type="ARBA" id="ARBA00023136"/>
    </source>
</evidence>
<evidence type="ECO:0000256" key="5">
    <source>
        <dbReference type="ARBA" id="ARBA00022989"/>
    </source>
</evidence>
<keyword evidence="3" id="KW-0547">Nucleotide-binding</keyword>
<keyword evidence="4" id="KW-0067">ATP-binding</keyword>
<keyword evidence="6 7" id="KW-0472">Membrane</keyword>
<dbReference type="KEGG" id="ttm:Tthe_2310"/>
<evidence type="ECO:0000256" key="7">
    <source>
        <dbReference type="SAM" id="Phobius"/>
    </source>
</evidence>
<feature type="transmembrane region" description="Helical" evidence="7">
    <location>
        <begin position="236"/>
        <end position="264"/>
    </location>
</feature>
<dbReference type="InterPro" id="IPR039421">
    <property type="entry name" value="Type_1_exporter"/>
</dbReference>
<evidence type="ECO:0000256" key="2">
    <source>
        <dbReference type="ARBA" id="ARBA00022692"/>
    </source>
</evidence>
<dbReference type="SUPFAM" id="SSF90123">
    <property type="entry name" value="ABC transporter transmembrane region"/>
    <property type="match status" value="1"/>
</dbReference>
<organism evidence="10 11">
    <name type="scientific">Thermoanaerobacterium thermosaccharolyticum (strain ATCC 7956 / DSM 571 / NCIMB 9385 / NCA 3814 / NCTC 13789 / WDCM 00135 / 2032)</name>
    <name type="common">Clostridium thermosaccharolyticum</name>
    <dbReference type="NCBI Taxonomy" id="580327"/>
    <lineage>
        <taxon>Bacteria</taxon>
        <taxon>Bacillati</taxon>
        <taxon>Bacillota</taxon>
        <taxon>Clostridia</taxon>
        <taxon>Thermoanaerobacterales</taxon>
        <taxon>Thermoanaerobacteraceae</taxon>
        <taxon>Thermoanaerobacterium</taxon>
    </lineage>
</organism>
<dbReference type="RefSeq" id="WP_013298745.1">
    <property type="nucleotide sequence ID" value="NC_014410.1"/>
</dbReference>
<proteinExistence type="predicted"/>
<dbReference type="Gene3D" id="1.20.1560.10">
    <property type="entry name" value="ABC transporter type 1, transmembrane domain"/>
    <property type="match status" value="1"/>
</dbReference>
<evidence type="ECO:0000256" key="1">
    <source>
        <dbReference type="ARBA" id="ARBA00004651"/>
    </source>
</evidence>
<dbReference type="GO" id="GO:0015421">
    <property type="term" value="F:ABC-type oligopeptide transporter activity"/>
    <property type="evidence" value="ECO:0007669"/>
    <property type="project" value="TreeGrafter"/>
</dbReference>
<accession>D9TS61</accession>
<dbReference type="SMART" id="SM00382">
    <property type="entry name" value="AAA"/>
    <property type="match status" value="1"/>
</dbReference>
<feature type="domain" description="ABC transmembrane type-1" evidence="9">
    <location>
        <begin position="24"/>
        <end position="305"/>
    </location>
</feature>
<dbReference type="AlphaFoldDB" id="D9TS61"/>
<reference evidence="10 11" key="1">
    <citation type="submission" date="2010-08" db="EMBL/GenBank/DDBJ databases">
        <title>Complete sequence of Thermoanaerobacterium thermosaccharolyticum DSM 571.</title>
        <authorList>
            <consortium name="US DOE Joint Genome Institute"/>
            <person name="Lucas S."/>
            <person name="Copeland A."/>
            <person name="Lapidus A."/>
            <person name="Cheng J.-F."/>
            <person name="Bruce D."/>
            <person name="Goodwin L."/>
            <person name="Pitluck S."/>
            <person name="Teshima H."/>
            <person name="Detter J.C."/>
            <person name="Han C."/>
            <person name="Tapia R."/>
            <person name="Land M."/>
            <person name="Hauser L."/>
            <person name="Chang Y.-J."/>
            <person name="Jeffries C."/>
            <person name="Kyrpides N."/>
            <person name="Ivanova N."/>
            <person name="Mikhailova N."/>
            <person name="Hemme C.L."/>
            <person name="Woyke T."/>
        </authorList>
    </citation>
    <scope>NUCLEOTIDE SEQUENCE [LARGE SCALE GENOMIC DNA]</scope>
    <source>
        <strain evidence="11">ATCC 7956 / DSM 571 / NCIMB 9385 / NCA 3814 / NCTC 13789 / WDCM 00135 / 2032</strain>
    </source>
</reference>
<keyword evidence="2 7" id="KW-0812">Transmembrane</keyword>
<name>D9TS61_THETC</name>
<feature type="domain" description="ABC transporter" evidence="8">
    <location>
        <begin position="339"/>
        <end position="572"/>
    </location>
</feature>
<sequence>MNNKKNIRRFIKILLRHNKLGLCVAFFIMLTVSILGLLQPQLTKMILDDAIKNSNIELLIKLATIYGAISILSSLLNVILQYMYSKMKKRVSINLKIKLLKHIPKLSGDYFTNIKTGNILSMVENDIYTIESFGVDILFSVIVDTFTAIMALFFLIKMQSSLLILVIVLQILLIFSQSKFNKIISRKTLEIRNDAGNISNIIEEYISNIMNVVITKSIFKFFKDYLKKEKDIINKFIKLDVIISGNGAIGSSLGGLITAFIYGYGGYKIINREMTFGELIAFQQYIGMLIGPCLRIIRSNTMIQRSVASINRVFNIVDEPISIKQDNKGYRCDNFKGDISFNDVSFSYKDNNKILDKISLKFENGKVTALVGASGCGKSTIAKLVYRLWDVDEGNITIDDVPINEYNLKHIRSKISIVTQDLLLFDDTILNNLTLNRNIDRDYVDKICKEVDIYDFITNLPQEFETIVGEKGVKLSGGQKQRIAIARAILSDSKIVIFDEATSALDSLSQKHISENIDKYLKDKTVVKIAHRLSTIKDADTIYVIDKGKVVEEGNFEELVEKGGYFYSFIKEQNMEADIDSIA</sequence>
<gene>
    <name evidence="10" type="ordered locus">Tthe_2310</name>
</gene>
<protein>
    <submittedName>
        <fullName evidence="10">ABC transporter related</fullName>
    </submittedName>
</protein>
<feature type="transmembrane region" description="Helical" evidence="7">
    <location>
        <begin position="58"/>
        <end position="80"/>
    </location>
</feature>
<dbReference type="CDD" id="cd07346">
    <property type="entry name" value="ABC_6TM_exporters"/>
    <property type="match status" value="1"/>
</dbReference>
<keyword evidence="5 7" id="KW-1133">Transmembrane helix</keyword>
<evidence type="ECO:0000256" key="3">
    <source>
        <dbReference type="ARBA" id="ARBA00022741"/>
    </source>
</evidence>
<evidence type="ECO:0000313" key="11">
    <source>
        <dbReference type="Proteomes" id="UP000001626"/>
    </source>
</evidence>
<dbReference type="InterPro" id="IPR027417">
    <property type="entry name" value="P-loop_NTPase"/>
</dbReference>
<dbReference type="InterPro" id="IPR003439">
    <property type="entry name" value="ABC_transporter-like_ATP-bd"/>
</dbReference>
<dbReference type="InterPro" id="IPR011527">
    <property type="entry name" value="ABC1_TM_dom"/>
</dbReference>
<dbReference type="HOGENOM" id="CLU_000604_84_3_9"/>
<dbReference type="Pfam" id="PF00005">
    <property type="entry name" value="ABC_tran"/>
    <property type="match status" value="1"/>
</dbReference>
<dbReference type="FunFam" id="3.40.50.300:FF:000218">
    <property type="entry name" value="Multidrug ABC transporter ATP-binding protein"/>
    <property type="match status" value="1"/>
</dbReference>
<dbReference type="InterPro" id="IPR036640">
    <property type="entry name" value="ABC1_TM_sf"/>
</dbReference>
<dbReference type="STRING" id="580327.Tthe_2310"/>
<dbReference type="Proteomes" id="UP000001626">
    <property type="component" value="Chromosome"/>
</dbReference>
<comment type="subcellular location">
    <subcellularLocation>
        <location evidence="1">Cell membrane</location>
        <topology evidence="1">Multi-pass membrane protein</topology>
    </subcellularLocation>
</comment>
<dbReference type="PROSITE" id="PS00211">
    <property type="entry name" value="ABC_TRANSPORTER_1"/>
    <property type="match status" value="1"/>
</dbReference>
<dbReference type="PROSITE" id="PS50929">
    <property type="entry name" value="ABC_TM1F"/>
    <property type="match status" value="1"/>
</dbReference>
<evidence type="ECO:0000313" key="10">
    <source>
        <dbReference type="EMBL" id="ADL69784.1"/>
    </source>
</evidence>
<dbReference type="GO" id="GO:0005524">
    <property type="term" value="F:ATP binding"/>
    <property type="evidence" value="ECO:0007669"/>
    <property type="project" value="UniProtKB-KW"/>
</dbReference>
<dbReference type="GeneID" id="93865129"/>
<dbReference type="GO" id="GO:0016887">
    <property type="term" value="F:ATP hydrolysis activity"/>
    <property type="evidence" value="ECO:0007669"/>
    <property type="project" value="InterPro"/>
</dbReference>
<dbReference type="Gene3D" id="3.40.50.300">
    <property type="entry name" value="P-loop containing nucleotide triphosphate hydrolases"/>
    <property type="match status" value="1"/>
</dbReference>
<evidence type="ECO:0000259" key="8">
    <source>
        <dbReference type="PROSITE" id="PS50893"/>
    </source>
</evidence>
<dbReference type="GO" id="GO:0005886">
    <property type="term" value="C:plasma membrane"/>
    <property type="evidence" value="ECO:0007669"/>
    <property type="project" value="UniProtKB-SubCell"/>
</dbReference>
<dbReference type="InterPro" id="IPR003593">
    <property type="entry name" value="AAA+_ATPase"/>
</dbReference>
<dbReference type="InterPro" id="IPR017871">
    <property type="entry name" value="ABC_transporter-like_CS"/>
</dbReference>
<dbReference type="Pfam" id="PF00664">
    <property type="entry name" value="ABC_membrane"/>
    <property type="match status" value="1"/>
</dbReference>
<evidence type="ECO:0000256" key="4">
    <source>
        <dbReference type="ARBA" id="ARBA00022840"/>
    </source>
</evidence>
<dbReference type="PANTHER" id="PTHR43394">
    <property type="entry name" value="ATP-DEPENDENT PERMEASE MDL1, MITOCHONDRIAL"/>
    <property type="match status" value="1"/>
</dbReference>
<dbReference type="PROSITE" id="PS50893">
    <property type="entry name" value="ABC_TRANSPORTER_2"/>
    <property type="match status" value="1"/>
</dbReference>